<dbReference type="SUPFAM" id="SSF56672">
    <property type="entry name" value="DNA/RNA polymerases"/>
    <property type="match status" value="1"/>
</dbReference>
<reference evidence="1 2" key="1">
    <citation type="journal article" date="2018" name="G3 (Bethesda)">
        <title>A High-Quality Reference Genome for the Invasive Mosquitofish Gambusia affinis Using a Chicago Library.</title>
        <authorList>
            <person name="Hoffberg S.L."/>
            <person name="Troendle N.J."/>
            <person name="Glenn T.C."/>
            <person name="Mahmud O."/>
            <person name="Louha S."/>
            <person name="Chalopin D."/>
            <person name="Bennetzen J.L."/>
            <person name="Mauricio R."/>
        </authorList>
    </citation>
    <scope>NUCLEOTIDE SEQUENCE [LARGE SCALE GENOMIC DNA]</scope>
    <source>
        <strain evidence="1">NE01/NJP1002.9</strain>
        <tissue evidence="1">Muscle</tissue>
    </source>
</reference>
<evidence type="ECO:0008006" key="3">
    <source>
        <dbReference type="Google" id="ProtNLM"/>
    </source>
</evidence>
<organism evidence="1 2">
    <name type="scientific">Gambusia affinis</name>
    <name type="common">Western mosquitofish</name>
    <name type="synonym">Heterandria affinis</name>
    <dbReference type="NCBI Taxonomy" id="33528"/>
    <lineage>
        <taxon>Eukaryota</taxon>
        <taxon>Metazoa</taxon>
        <taxon>Chordata</taxon>
        <taxon>Craniata</taxon>
        <taxon>Vertebrata</taxon>
        <taxon>Euteleostomi</taxon>
        <taxon>Actinopterygii</taxon>
        <taxon>Neopterygii</taxon>
        <taxon>Teleostei</taxon>
        <taxon>Neoteleostei</taxon>
        <taxon>Acanthomorphata</taxon>
        <taxon>Ovalentaria</taxon>
        <taxon>Atherinomorphae</taxon>
        <taxon>Cyprinodontiformes</taxon>
        <taxon>Poeciliidae</taxon>
        <taxon>Poeciliinae</taxon>
        <taxon>Gambusia</taxon>
    </lineage>
</organism>
<comment type="caution">
    <text evidence="1">The sequence shown here is derived from an EMBL/GenBank/DDBJ whole genome shotgun (WGS) entry which is preliminary data.</text>
</comment>
<dbReference type="EMBL" id="NHOQ01000490">
    <property type="protein sequence ID" value="PWA29905.1"/>
    <property type="molecule type" value="Genomic_DNA"/>
</dbReference>
<proteinExistence type="predicted"/>
<gene>
    <name evidence="1" type="ORF">CCH79_00020040</name>
</gene>
<name>A0A315W1T6_GAMAF</name>
<dbReference type="InterPro" id="IPR043502">
    <property type="entry name" value="DNA/RNA_pol_sf"/>
</dbReference>
<dbReference type="PANTHER" id="PTHR47331">
    <property type="entry name" value="PHD-TYPE DOMAIN-CONTAINING PROTEIN"/>
    <property type="match status" value="1"/>
</dbReference>
<evidence type="ECO:0000313" key="2">
    <source>
        <dbReference type="Proteomes" id="UP000250572"/>
    </source>
</evidence>
<dbReference type="PANTHER" id="PTHR47331:SF6">
    <property type="entry name" value="DOUBLECORTIN DOMAIN-CONTAINING PROTEIN"/>
    <property type="match status" value="1"/>
</dbReference>
<keyword evidence="2" id="KW-1185">Reference proteome</keyword>
<sequence length="573" mass="65337">MLMSFTKPIDDDLSAPSMEDIQFLTIMDRKVHQDEKDMATTAPCQPLKSTFTETRRGALVFTFLWGFSSTKNPSQIRVVFDSSAQHNGLSLNQVLLTGPDLNNSLIRVLLRFRQEPIAFSVDIQQMFYCFTVKPEDCNFLQFLWFKNNNPEGAMTDYRMKVHVFGNSPSPAVPIYCLRRAAEAGQKDFGEDARQFDFYVDDGLKSLPSPEDAISLLKRIYGKLFLRGSCYKDLDLDSDNLPMQRSLGLLWVLDSDSFTYQVHEERKAFTQRGILSTVSMTHLDLCLLSPFRVKHFFMNSLQIPLTGMLTFPQKRRHSGRAGEQLLIPRSYTQVPPSAAKHTVAPCVFSDVSERAVAAAAYLKSVDRHGKCYTGLIASKARLSPWSRYTIPRLELCYAVMAVNLSEVTASEIDIHFTTITFYTDSKIVLGYIYNEKWRFYVFVHDRVQKIRRSTLPQYVDTEHNPARPCNGWDLSSPHLSVDILNRSTTVILKTVQHEVFGEELKLSSNQSIPKSGPASLGSEEKRLLILPGRHHVTALIVGHYHEVTRHQGRHFTESHQICMFLDSWLQTVQE</sequence>
<dbReference type="InterPro" id="IPR008042">
    <property type="entry name" value="Retrotrans_Pao"/>
</dbReference>
<dbReference type="AlphaFoldDB" id="A0A315W1T6"/>
<accession>A0A315W1T6</accession>
<dbReference type="Proteomes" id="UP000250572">
    <property type="component" value="Unassembled WGS sequence"/>
</dbReference>
<evidence type="ECO:0000313" key="1">
    <source>
        <dbReference type="EMBL" id="PWA29905.1"/>
    </source>
</evidence>
<dbReference type="Pfam" id="PF05380">
    <property type="entry name" value="Peptidase_A17"/>
    <property type="match status" value="1"/>
</dbReference>
<protein>
    <recommendedName>
        <fullName evidence="3">Reverse transcriptase domain-containing protein</fullName>
    </recommendedName>
</protein>